<evidence type="ECO:0000256" key="4">
    <source>
        <dbReference type="ARBA" id="ARBA00022614"/>
    </source>
</evidence>
<dbReference type="InterPro" id="IPR036859">
    <property type="entry name" value="CAP-Gly_dom_sf"/>
</dbReference>
<dbReference type="PROSITE" id="PS51450">
    <property type="entry name" value="LRR"/>
    <property type="match status" value="1"/>
</dbReference>
<evidence type="ECO:0000256" key="3">
    <source>
        <dbReference type="ARBA" id="ARBA00022490"/>
    </source>
</evidence>
<dbReference type="InterPro" id="IPR000938">
    <property type="entry name" value="CAP-Gly_domain"/>
</dbReference>
<keyword evidence="5" id="KW-0677">Repeat</keyword>
<dbReference type="FunFam" id="2.30.30.190:FF:000016">
    <property type="entry name" value="Tubulin-folding cofactor E"/>
    <property type="match status" value="1"/>
</dbReference>
<dbReference type="PANTHER" id="PTHR45712:SF22">
    <property type="entry name" value="INSULIN-LIKE GROWTH FACTOR-BINDING PROTEIN COMPLEX ACID LABILE SUBUNIT"/>
    <property type="match status" value="1"/>
</dbReference>
<dbReference type="Gene3D" id="3.80.10.10">
    <property type="entry name" value="Ribonuclease Inhibitor"/>
    <property type="match status" value="2"/>
</dbReference>
<dbReference type="Gene3D" id="2.30.30.190">
    <property type="entry name" value="CAP Gly-rich-like domain"/>
    <property type="match status" value="1"/>
</dbReference>
<dbReference type="InterPro" id="IPR050333">
    <property type="entry name" value="SLRP"/>
</dbReference>
<protein>
    <submittedName>
        <fullName evidence="9">Putative tubulin-specific chaperone e</fullName>
    </submittedName>
</protein>
<dbReference type="PROSITE" id="PS50245">
    <property type="entry name" value="CAP_GLY_2"/>
    <property type="match status" value="1"/>
</dbReference>
<evidence type="ECO:0000256" key="6">
    <source>
        <dbReference type="ARBA" id="ARBA00023186"/>
    </source>
</evidence>
<dbReference type="HOGENOM" id="CLU_017716_3_1_1"/>
<evidence type="ECO:0000256" key="7">
    <source>
        <dbReference type="ARBA" id="ARBA00026055"/>
    </source>
</evidence>
<comment type="caution">
    <text evidence="9">The sequence shown here is derived from an EMBL/GenBank/DDBJ whole genome shotgun (WGS) entry which is preliminary data.</text>
</comment>
<evidence type="ECO:0000313" key="9">
    <source>
        <dbReference type="EMBL" id="KHJ31104.1"/>
    </source>
</evidence>
<evidence type="ECO:0000256" key="5">
    <source>
        <dbReference type="ARBA" id="ARBA00022737"/>
    </source>
</evidence>
<gene>
    <name evidence="9" type="ORF">EV44_g2193</name>
</gene>
<dbReference type="Pfam" id="PF01302">
    <property type="entry name" value="CAP_GLY"/>
    <property type="match status" value="1"/>
</dbReference>
<dbReference type="SUPFAM" id="SSF52058">
    <property type="entry name" value="L domain-like"/>
    <property type="match status" value="1"/>
</dbReference>
<dbReference type="OMA" id="SEESHMF"/>
<dbReference type="PANTHER" id="PTHR45712">
    <property type="entry name" value="AGAP008170-PA"/>
    <property type="match status" value="1"/>
</dbReference>
<dbReference type="InterPro" id="IPR032675">
    <property type="entry name" value="LRR_dom_sf"/>
</dbReference>
<keyword evidence="10" id="KW-1185">Reference proteome</keyword>
<keyword evidence="4" id="KW-0433">Leucine-rich repeat</keyword>
<accession>A0A0B1P350</accession>
<organism evidence="9 10">
    <name type="scientific">Uncinula necator</name>
    <name type="common">Grape powdery mildew</name>
    <dbReference type="NCBI Taxonomy" id="52586"/>
    <lineage>
        <taxon>Eukaryota</taxon>
        <taxon>Fungi</taxon>
        <taxon>Dikarya</taxon>
        <taxon>Ascomycota</taxon>
        <taxon>Pezizomycotina</taxon>
        <taxon>Leotiomycetes</taxon>
        <taxon>Erysiphales</taxon>
        <taxon>Erysiphaceae</taxon>
        <taxon>Erysiphe</taxon>
    </lineage>
</organism>
<comment type="subunit">
    <text evidence="7">Supercomplex made of cofactors A to E. Cofactors A and D function by capturing and stabilizing tubulin in a quasi-native conformation. Cofactor E binds to the cofactor D-tubulin complex; interaction with cofactor C then causes the release of tubulin polypeptides that are committed to the native state.</text>
</comment>
<name>A0A0B1P350_UNCNE</name>
<feature type="domain" description="CAP-Gly" evidence="8">
    <location>
        <begin position="28"/>
        <end position="74"/>
    </location>
</feature>
<dbReference type="Proteomes" id="UP000030854">
    <property type="component" value="Unassembled WGS sequence"/>
</dbReference>
<dbReference type="GO" id="GO:0005737">
    <property type="term" value="C:cytoplasm"/>
    <property type="evidence" value="ECO:0007669"/>
    <property type="project" value="UniProtKB-SubCell"/>
</dbReference>
<sequence>MREYKIGDRVSYTTKFGTSEICTIRYIGEILGYQGSWLGVEWDDGSRGKHDGSLDGKRYFSCKSLSSTAGSFVRPSRPSDPERSFIEAIYDKYVALDTTSAPSKSLGKEIIISGKVAQEVGFDKIRQIQSRLHEMKIVILDGMRICIAEREHENIDEICPKIVELDLSRNLFKSFAEICLICSKLPNLKKLSLRGNRLSDIEVKCSGIAPEQAASWFSNITKLELDDMLISWESIVSLRNYFSELVTLTASSNYLKSLPCQLKDDNLVSLALENNEFETLRDLYPLTKSKSLRTLLLKANKISKIASNLNDAIGIKFSEKLEYVDLSYNAIDSWSFVDELPIVFPGLTGLRISNNPLYPTPVQSPSIQDTEENFMITVGRIGTLKTLNFSKITTTERNNAEIYYLSKIAQELTEVSEDNVDIVLSRHKRFKELCNEWGPPIISREGAKSHDPVARVEGRLINFTFKQLNINSKEDCMLTIYREIPKSIDVYRVRGLVAKLFGISVLDLRLIWETGEWDPVAGYEFDEIQNSDTDDDTAFTENDICIKKEMVRRKDKNSRWQKREVEIIDSTRQIGNCIEGANAVVRVESKAA</sequence>
<evidence type="ECO:0000256" key="2">
    <source>
        <dbReference type="ARBA" id="ARBA00006286"/>
    </source>
</evidence>
<dbReference type="PROSITE" id="PS00845">
    <property type="entry name" value="CAP_GLY_1"/>
    <property type="match status" value="1"/>
</dbReference>
<evidence type="ECO:0000256" key="1">
    <source>
        <dbReference type="ARBA" id="ARBA00004496"/>
    </source>
</evidence>
<dbReference type="AlphaFoldDB" id="A0A0B1P350"/>
<dbReference type="EMBL" id="JNVN01003247">
    <property type="protein sequence ID" value="KHJ31104.1"/>
    <property type="molecule type" value="Genomic_DNA"/>
</dbReference>
<keyword evidence="6" id="KW-0143">Chaperone</keyword>
<dbReference type="SUPFAM" id="SSF74924">
    <property type="entry name" value="Cap-Gly domain"/>
    <property type="match status" value="1"/>
</dbReference>
<dbReference type="STRING" id="52586.A0A0B1P350"/>
<comment type="similarity">
    <text evidence="2">Belongs to the TBCE family.</text>
</comment>
<dbReference type="SMART" id="SM01052">
    <property type="entry name" value="CAP_GLY"/>
    <property type="match status" value="1"/>
</dbReference>
<dbReference type="InterPro" id="IPR001611">
    <property type="entry name" value="Leu-rich_rpt"/>
</dbReference>
<evidence type="ECO:0000313" key="10">
    <source>
        <dbReference type="Proteomes" id="UP000030854"/>
    </source>
</evidence>
<comment type="subcellular location">
    <subcellularLocation>
        <location evidence="1">Cytoplasm</location>
    </subcellularLocation>
</comment>
<proteinExistence type="inferred from homology"/>
<keyword evidence="3" id="KW-0963">Cytoplasm</keyword>
<evidence type="ECO:0000259" key="8">
    <source>
        <dbReference type="PROSITE" id="PS50245"/>
    </source>
</evidence>
<reference evidence="9 10" key="1">
    <citation type="journal article" date="2014" name="BMC Genomics">
        <title>Adaptive genomic structural variation in the grape powdery mildew pathogen, Erysiphe necator.</title>
        <authorList>
            <person name="Jones L."/>
            <person name="Riaz S."/>
            <person name="Morales-Cruz A."/>
            <person name="Amrine K.C."/>
            <person name="McGuire B."/>
            <person name="Gubler W.D."/>
            <person name="Walker M.A."/>
            <person name="Cantu D."/>
        </authorList>
    </citation>
    <scope>NUCLEOTIDE SEQUENCE [LARGE SCALE GENOMIC DNA]</scope>
    <source>
        <strain evidence="10">c</strain>
    </source>
</reference>